<feature type="compositionally biased region" description="Polar residues" evidence="1">
    <location>
        <begin position="51"/>
        <end position="60"/>
    </location>
</feature>
<reference evidence="3" key="1">
    <citation type="submission" date="2017-02" db="EMBL/GenBank/DDBJ databases">
        <authorList>
            <person name="Varghese N."/>
            <person name="Submissions S."/>
        </authorList>
    </citation>
    <scope>NUCLEOTIDE SEQUENCE [LARGE SCALE GENOMIC DNA]</scope>
    <source>
        <strain evidence="3">DSM 23966</strain>
    </source>
</reference>
<keyword evidence="3" id="KW-1185">Reference proteome</keyword>
<feature type="compositionally biased region" description="Basic and acidic residues" evidence="1">
    <location>
        <begin position="106"/>
        <end position="117"/>
    </location>
</feature>
<name>A0A1T4XF31_9BACL</name>
<evidence type="ECO:0000313" key="2">
    <source>
        <dbReference type="EMBL" id="SKA88166.1"/>
    </source>
</evidence>
<protein>
    <submittedName>
        <fullName evidence="2">Uncharacterized protein</fullName>
    </submittedName>
</protein>
<sequence>MEQLIILVIMAALGSLFSKKKEKPEPKKRPSEQKPVHTQTVYEPARKEPQRTNAEPTNKPRTLKDLSKDLFEDIQKEFKELQQETQQPEAPQKTQAPQTEIFYPEPKVENKRPERAAKPVSVPRSERQSGRGRLQTERQSVIQEDHRILQEDLIPTTPQQVLQGIVYSEILGPPKAKR</sequence>
<dbReference type="EMBL" id="FUYJ01000001">
    <property type="protein sequence ID" value="SKA88166.1"/>
    <property type="molecule type" value="Genomic_DNA"/>
</dbReference>
<gene>
    <name evidence="2" type="ORF">SAMN04244570_0636</name>
</gene>
<dbReference type="RefSeq" id="WP_078816528.1">
    <property type="nucleotide sequence ID" value="NZ_FUYJ01000001.1"/>
</dbReference>
<accession>A0A1T4XF31</accession>
<feature type="region of interest" description="Disordered" evidence="1">
    <location>
        <begin position="17"/>
        <end position="141"/>
    </location>
</feature>
<dbReference type="AlphaFoldDB" id="A0A1T4XF31"/>
<dbReference type="Proteomes" id="UP000190042">
    <property type="component" value="Unassembled WGS sequence"/>
</dbReference>
<evidence type="ECO:0000313" key="3">
    <source>
        <dbReference type="Proteomes" id="UP000190042"/>
    </source>
</evidence>
<feature type="compositionally biased region" description="Basic and acidic residues" evidence="1">
    <location>
        <begin position="22"/>
        <end position="35"/>
    </location>
</feature>
<proteinExistence type="predicted"/>
<evidence type="ECO:0000256" key="1">
    <source>
        <dbReference type="SAM" id="MobiDB-lite"/>
    </source>
</evidence>
<feature type="compositionally biased region" description="Polar residues" evidence="1">
    <location>
        <begin position="83"/>
        <end position="98"/>
    </location>
</feature>
<feature type="compositionally biased region" description="Basic and acidic residues" evidence="1">
    <location>
        <begin position="62"/>
        <end position="82"/>
    </location>
</feature>
<organism evidence="2 3">
    <name type="scientific">Sporosarcina newyorkensis</name>
    <dbReference type="NCBI Taxonomy" id="759851"/>
    <lineage>
        <taxon>Bacteria</taxon>
        <taxon>Bacillati</taxon>
        <taxon>Bacillota</taxon>
        <taxon>Bacilli</taxon>
        <taxon>Bacillales</taxon>
        <taxon>Caryophanaceae</taxon>
        <taxon>Sporosarcina</taxon>
    </lineage>
</organism>